<dbReference type="GO" id="GO:0016887">
    <property type="term" value="F:ATP hydrolysis activity"/>
    <property type="evidence" value="ECO:0007669"/>
    <property type="project" value="InterPro"/>
</dbReference>
<dbReference type="GO" id="GO:0030970">
    <property type="term" value="P:retrograde protein transport, ER to cytosol"/>
    <property type="evidence" value="ECO:0007669"/>
    <property type="project" value="TreeGrafter"/>
</dbReference>
<dbReference type="Gene3D" id="3.40.50.300">
    <property type="entry name" value="P-loop containing nucleotide triphosphate hydrolases"/>
    <property type="match status" value="1"/>
</dbReference>
<evidence type="ECO:0000313" key="7">
    <source>
        <dbReference type="Proteomes" id="UP000887561"/>
    </source>
</evidence>
<keyword evidence="7" id="KW-1185">Reference proteome</keyword>
<evidence type="ECO:0000313" key="8">
    <source>
        <dbReference type="WBParaSite" id="scaffold12363_cov336.g16256"/>
    </source>
</evidence>
<name>A0A915LKR3_MELJA</name>
<protein>
    <submittedName>
        <fullName evidence="8">Transitional endoplasmic reticulum ATPase</fullName>
    </submittedName>
</protein>
<dbReference type="InterPro" id="IPR041569">
    <property type="entry name" value="AAA_lid_3"/>
</dbReference>
<dbReference type="GO" id="GO:0031593">
    <property type="term" value="F:polyubiquitin modification-dependent protein binding"/>
    <property type="evidence" value="ECO:0007669"/>
    <property type="project" value="TreeGrafter"/>
</dbReference>
<evidence type="ECO:0000259" key="5">
    <source>
        <dbReference type="Pfam" id="PF09336"/>
    </source>
</evidence>
<feature type="compositionally biased region" description="Gly residues" evidence="3">
    <location>
        <begin position="208"/>
        <end position="218"/>
    </location>
</feature>
<accession>A0A915LKR3</accession>
<dbReference type="AlphaFoldDB" id="A0A915LKR3"/>
<dbReference type="WBParaSite" id="scaffold12363_cov336.g16256">
    <property type="protein sequence ID" value="scaffold12363_cov336.g16256"/>
    <property type="gene ID" value="scaffold12363_cov336.g16256"/>
</dbReference>
<dbReference type="PANTHER" id="PTHR23077">
    <property type="entry name" value="AAA-FAMILY ATPASE"/>
    <property type="match status" value="1"/>
</dbReference>
<evidence type="ECO:0000256" key="1">
    <source>
        <dbReference type="ARBA" id="ARBA00022741"/>
    </source>
</evidence>
<dbReference type="PANTHER" id="PTHR23077:SF171">
    <property type="entry name" value="NUCLEAR VALOSIN-CONTAINING PROTEIN-LIKE"/>
    <property type="match status" value="1"/>
</dbReference>
<dbReference type="InterPro" id="IPR050168">
    <property type="entry name" value="AAA_ATPase_domain"/>
</dbReference>
<dbReference type="InterPro" id="IPR027417">
    <property type="entry name" value="P-loop_NTPase"/>
</dbReference>
<dbReference type="GO" id="GO:0034098">
    <property type="term" value="C:VCP-NPL4-UFD1 AAA ATPase complex"/>
    <property type="evidence" value="ECO:0007669"/>
    <property type="project" value="TreeGrafter"/>
</dbReference>
<evidence type="ECO:0000259" key="4">
    <source>
        <dbReference type="Pfam" id="PF00004"/>
    </source>
</evidence>
<dbReference type="GO" id="GO:0097352">
    <property type="term" value="P:autophagosome maturation"/>
    <property type="evidence" value="ECO:0007669"/>
    <property type="project" value="TreeGrafter"/>
</dbReference>
<feature type="domain" description="Spastin/Vps4 C-terminal" evidence="5">
    <location>
        <begin position="154"/>
        <end position="190"/>
    </location>
</feature>
<dbReference type="Pfam" id="PF17862">
    <property type="entry name" value="AAA_lid_3"/>
    <property type="match status" value="1"/>
</dbReference>
<feature type="domain" description="AAA ATPase AAA+ lid" evidence="6">
    <location>
        <begin position="95"/>
        <end position="133"/>
    </location>
</feature>
<proteinExistence type="predicted"/>
<dbReference type="SUPFAM" id="SSF52540">
    <property type="entry name" value="P-loop containing nucleoside triphosphate hydrolases"/>
    <property type="match status" value="1"/>
</dbReference>
<sequence>MWFGESEANVRDVFDKARAAAPCVLFFDELDSIAKSRGGNIGDAGGAADRVINQVLTEMDGMGSKKNLIYIPLPDEASRLQIFKANLRKTPIASDVDLNFLAKTTVGFSGADLNEICQRACKLGIRESIEKAVVKEKERQLRAQKGEELMEEADEDPVPELTRKHFEEAMKFARRSVSDNDIRKYEMFAQTLQQQRGFGTNFKFPGGKAAGGSAGGGPQPSAGGNDDDDLYS</sequence>
<dbReference type="Proteomes" id="UP000887561">
    <property type="component" value="Unplaced"/>
</dbReference>
<dbReference type="Pfam" id="PF00004">
    <property type="entry name" value="AAA"/>
    <property type="match status" value="1"/>
</dbReference>
<evidence type="ECO:0000256" key="3">
    <source>
        <dbReference type="SAM" id="MobiDB-lite"/>
    </source>
</evidence>
<reference evidence="8" key="1">
    <citation type="submission" date="2022-11" db="UniProtKB">
        <authorList>
            <consortium name="WormBaseParasite"/>
        </authorList>
    </citation>
    <scope>IDENTIFICATION</scope>
</reference>
<dbReference type="InterPro" id="IPR003959">
    <property type="entry name" value="ATPase_AAA_core"/>
</dbReference>
<dbReference type="GO" id="GO:0005829">
    <property type="term" value="C:cytosol"/>
    <property type="evidence" value="ECO:0007669"/>
    <property type="project" value="TreeGrafter"/>
</dbReference>
<dbReference type="GO" id="GO:0005634">
    <property type="term" value="C:nucleus"/>
    <property type="evidence" value="ECO:0007669"/>
    <property type="project" value="TreeGrafter"/>
</dbReference>
<dbReference type="GO" id="GO:0051228">
    <property type="term" value="P:mitotic spindle disassembly"/>
    <property type="evidence" value="ECO:0007669"/>
    <property type="project" value="TreeGrafter"/>
</dbReference>
<dbReference type="InterPro" id="IPR015415">
    <property type="entry name" value="Spast_Vps4_C"/>
</dbReference>
<feature type="domain" description="ATPase AAA-type core" evidence="4">
    <location>
        <begin position="2"/>
        <end position="71"/>
    </location>
</feature>
<organism evidence="7 8">
    <name type="scientific">Meloidogyne javanica</name>
    <name type="common">Root-knot nematode worm</name>
    <dbReference type="NCBI Taxonomy" id="6303"/>
    <lineage>
        <taxon>Eukaryota</taxon>
        <taxon>Metazoa</taxon>
        <taxon>Ecdysozoa</taxon>
        <taxon>Nematoda</taxon>
        <taxon>Chromadorea</taxon>
        <taxon>Rhabditida</taxon>
        <taxon>Tylenchina</taxon>
        <taxon>Tylenchomorpha</taxon>
        <taxon>Tylenchoidea</taxon>
        <taxon>Meloidogynidae</taxon>
        <taxon>Meloidogyninae</taxon>
        <taxon>Meloidogyne</taxon>
        <taxon>Meloidogyne incognita group</taxon>
    </lineage>
</organism>
<dbReference type="Pfam" id="PF09336">
    <property type="entry name" value="Vps4_C"/>
    <property type="match status" value="1"/>
</dbReference>
<keyword evidence="1" id="KW-0547">Nucleotide-binding</keyword>
<evidence type="ECO:0000259" key="6">
    <source>
        <dbReference type="Pfam" id="PF17862"/>
    </source>
</evidence>
<evidence type="ECO:0000256" key="2">
    <source>
        <dbReference type="ARBA" id="ARBA00022840"/>
    </source>
</evidence>
<feature type="region of interest" description="Disordered" evidence="3">
    <location>
        <begin position="199"/>
        <end position="232"/>
    </location>
</feature>
<dbReference type="GO" id="GO:0005524">
    <property type="term" value="F:ATP binding"/>
    <property type="evidence" value="ECO:0007669"/>
    <property type="project" value="UniProtKB-KW"/>
</dbReference>
<keyword evidence="2" id="KW-0067">ATP-binding</keyword>
<dbReference type="Gene3D" id="6.10.20.150">
    <property type="match status" value="1"/>
</dbReference>